<feature type="domain" description="HTH marR-type" evidence="1">
    <location>
        <begin position="18"/>
        <end position="150"/>
    </location>
</feature>
<dbReference type="InterPro" id="IPR039422">
    <property type="entry name" value="MarR/SlyA-like"/>
</dbReference>
<reference evidence="2 3" key="1">
    <citation type="submission" date="2018-01" db="EMBL/GenBank/DDBJ databases">
        <title>The draft genome of an aniline degradation strain ANB-1.</title>
        <authorList>
            <person name="Zhang L."/>
            <person name="Jiang J."/>
        </authorList>
    </citation>
    <scope>NUCLEOTIDE SEQUENCE [LARGE SCALE GENOMIC DNA]</scope>
    <source>
        <strain evidence="2 3">ANB-1</strain>
    </source>
</reference>
<proteinExistence type="predicted"/>
<comment type="caution">
    <text evidence="2">The sequence shown here is derived from an EMBL/GenBank/DDBJ whole genome shotgun (WGS) entry which is preliminary data.</text>
</comment>
<dbReference type="InterPro" id="IPR036390">
    <property type="entry name" value="WH_DNA-bd_sf"/>
</dbReference>
<name>A0A2N8KGW2_9BURK</name>
<keyword evidence="3" id="KW-1185">Reference proteome</keyword>
<accession>A0A2N8KGW2</accession>
<dbReference type="AlphaFoldDB" id="A0A2N8KGW2"/>
<dbReference type="PROSITE" id="PS50995">
    <property type="entry name" value="HTH_MARR_2"/>
    <property type="match status" value="1"/>
</dbReference>
<dbReference type="PANTHER" id="PTHR33164">
    <property type="entry name" value="TRANSCRIPTIONAL REGULATOR, MARR FAMILY"/>
    <property type="match status" value="1"/>
</dbReference>
<evidence type="ECO:0000259" key="1">
    <source>
        <dbReference type="PROSITE" id="PS50995"/>
    </source>
</evidence>
<evidence type="ECO:0000313" key="3">
    <source>
        <dbReference type="Proteomes" id="UP000235994"/>
    </source>
</evidence>
<dbReference type="PANTHER" id="PTHR33164:SF105">
    <property type="entry name" value="TRANSCRIPTIONAL REPRESSOR PROTEIN-RELATED"/>
    <property type="match status" value="1"/>
</dbReference>
<dbReference type="GO" id="GO:0006950">
    <property type="term" value="P:response to stress"/>
    <property type="evidence" value="ECO:0007669"/>
    <property type="project" value="TreeGrafter"/>
</dbReference>
<dbReference type="EMBL" id="POQS01000004">
    <property type="protein sequence ID" value="PND32690.1"/>
    <property type="molecule type" value="Genomic_DNA"/>
</dbReference>
<gene>
    <name evidence="2" type="ORF">C1I89_16770</name>
</gene>
<dbReference type="CDD" id="cd00090">
    <property type="entry name" value="HTH_ARSR"/>
    <property type="match status" value="1"/>
</dbReference>
<dbReference type="RefSeq" id="WP_102773807.1">
    <property type="nucleotide sequence ID" value="NZ_POQS01000004.1"/>
</dbReference>
<dbReference type="Pfam" id="PF12802">
    <property type="entry name" value="MarR_2"/>
    <property type="match status" value="1"/>
</dbReference>
<dbReference type="InterPro" id="IPR011991">
    <property type="entry name" value="ArsR-like_HTH"/>
</dbReference>
<dbReference type="GO" id="GO:0003700">
    <property type="term" value="F:DNA-binding transcription factor activity"/>
    <property type="evidence" value="ECO:0007669"/>
    <property type="project" value="InterPro"/>
</dbReference>
<dbReference type="InterPro" id="IPR036388">
    <property type="entry name" value="WH-like_DNA-bd_sf"/>
</dbReference>
<dbReference type="Gene3D" id="1.10.10.10">
    <property type="entry name" value="Winged helix-like DNA-binding domain superfamily/Winged helix DNA-binding domain"/>
    <property type="match status" value="1"/>
</dbReference>
<dbReference type="Proteomes" id="UP000235994">
    <property type="component" value="Unassembled WGS sequence"/>
</dbReference>
<dbReference type="InterPro" id="IPR000835">
    <property type="entry name" value="HTH_MarR-typ"/>
</dbReference>
<sequence>MPDDPSPAAVPFHAPDPQLCNGAALRKATRRVSQLYDSVLAPCGLKVSQHSILLHIARAGTPSLTDLARAMVLDRSALAHNLKPLERDGYVQTSRDPLDGRSRRVALTESGRAKLAQARRLWREAQRRFEAAYGAERAAALRRALAEIFSEEFALAFSRG</sequence>
<dbReference type="SUPFAM" id="SSF46785">
    <property type="entry name" value="Winged helix' DNA-binding domain"/>
    <property type="match status" value="1"/>
</dbReference>
<organism evidence="2 3">
    <name type="scientific">Achromobacter pulmonis</name>
    <dbReference type="NCBI Taxonomy" id="1389932"/>
    <lineage>
        <taxon>Bacteria</taxon>
        <taxon>Pseudomonadati</taxon>
        <taxon>Pseudomonadota</taxon>
        <taxon>Betaproteobacteria</taxon>
        <taxon>Burkholderiales</taxon>
        <taxon>Alcaligenaceae</taxon>
        <taxon>Achromobacter</taxon>
    </lineage>
</organism>
<dbReference type="SMART" id="SM00347">
    <property type="entry name" value="HTH_MARR"/>
    <property type="match status" value="1"/>
</dbReference>
<evidence type="ECO:0000313" key="2">
    <source>
        <dbReference type="EMBL" id="PND32690.1"/>
    </source>
</evidence>
<protein>
    <submittedName>
        <fullName evidence="2">MarR family transcriptional regulator</fullName>
    </submittedName>
</protein>